<dbReference type="CDD" id="cd11558">
    <property type="entry name" value="W2_eIF2B_epsilon"/>
    <property type="match status" value="1"/>
</dbReference>
<accession>A0A5C3R4B0</accession>
<dbReference type="InterPro" id="IPR044123">
    <property type="entry name" value="W2_eIF2B_epsilon"/>
</dbReference>
<dbReference type="Proteomes" id="UP000305067">
    <property type="component" value="Unassembled WGS sequence"/>
</dbReference>
<keyword evidence="4" id="KW-0396">Initiation factor</keyword>
<dbReference type="Gene3D" id="3.90.550.10">
    <property type="entry name" value="Spore Coat Polysaccharide Biosynthesis Protein SpsA, Chain A"/>
    <property type="match status" value="1"/>
</dbReference>
<keyword evidence="12" id="KW-1185">Reference proteome</keyword>
<evidence type="ECO:0000256" key="7">
    <source>
        <dbReference type="ARBA" id="ARBA00044345"/>
    </source>
</evidence>
<comment type="subunit">
    <text evidence="8">Component of the translation initiation factor 2B (eIF2B) complex which is a heterodecamer of two sets of five different subunits: alpha, beta, gamma, delta and epsilon. Subunits alpha, beta and delta comprise a regulatory subcomplex and subunits epsilon and gamma comprise a catalytic subcomplex. Within the complex, the hexameric regulatory complex resides at the center, with the two heterodimeric catalytic subcomplexes bound on opposite sides.</text>
</comment>
<dbReference type="InterPro" id="IPR029044">
    <property type="entry name" value="Nucleotide-diphossugar_trans"/>
</dbReference>
<dbReference type="InterPro" id="IPR051956">
    <property type="entry name" value="eIF2B_epsilon"/>
</dbReference>
<dbReference type="PROSITE" id="PS51363">
    <property type="entry name" value="W2"/>
    <property type="match status" value="1"/>
</dbReference>
<dbReference type="InterPro" id="IPR011004">
    <property type="entry name" value="Trimer_LpxA-like_sf"/>
</dbReference>
<evidence type="ECO:0000256" key="4">
    <source>
        <dbReference type="ARBA" id="ARBA00022540"/>
    </source>
</evidence>
<feature type="compositionally biased region" description="Acidic residues" evidence="9">
    <location>
        <begin position="509"/>
        <end position="518"/>
    </location>
</feature>
<dbReference type="Pfam" id="PF02020">
    <property type="entry name" value="W2"/>
    <property type="match status" value="1"/>
</dbReference>
<gene>
    <name evidence="11" type="ORF">BDV98DRAFT_647192</name>
</gene>
<evidence type="ECO:0000313" key="12">
    <source>
        <dbReference type="Proteomes" id="UP000305067"/>
    </source>
</evidence>
<feature type="region of interest" description="Disordered" evidence="9">
    <location>
        <begin position="434"/>
        <end position="478"/>
    </location>
</feature>
<dbReference type="Gene3D" id="1.25.40.180">
    <property type="match status" value="1"/>
</dbReference>
<evidence type="ECO:0000256" key="9">
    <source>
        <dbReference type="SAM" id="MobiDB-lite"/>
    </source>
</evidence>
<keyword evidence="11" id="KW-0808">Transferase</keyword>
<evidence type="ECO:0000256" key="6">
    <source>
        <dbReference type="ARBA" id="ARBA00044144"/>
    </source>
</evidence>
<dbReference type="GO" id="GO:0031369">
    <property type="term" value="F:translation initiation factor binding"/>
    <property type="evidence" value="ECO:0007669"/>
    <property type="project" value="InterPro"/>
</dbReference>
<dbReference type="GO" id="GO:0003743">
    <property type="term" value="F:translation initiation factor activity"/>
    <property type="evidence" value="ECO:0007669"/>
    <property type="project" value="UniProtKB-KW"/>
</dbReference>
<feature type="domain" description="W2" evidence="10">
    <location>
        <begin position="571"/>
        <end position="745"/>
    </location>
</feature>
<dbReference type="SUPFAM" id="SSF51161">
    <property type="entry name" value="Trimeric LpxA-like enzymes"/>
    <property type="match status" value="1"/>
</dbReference>
<keyword evidence="3" id="KW-0963">Cytoplasm</keyword>
<sequence length="750" mass="82337">MAPRSSASTTKEKLIGGEDEVLQAIILADSFNKRFKPLTTRKPRCLLPICNAPLLEWTFESLALAGVKEIFVVCRSHSGQVKAAIAESKWSKPGSGIKITTILTAKETYSPGDAMRDVYTRGLVTSDFVLVAGDLVSNVRIDEVVRVHKERRKTNKDAIMTMVVKESGVNHRTRSKGDSAVFVLDAETSECLHYEPVDGHPKKSTVQIPREILAEHPELEIRNDLIDCCIDVCSAEVPSLFQDNFDYLDLRRDFVHGVLTSDLLMKNIHCYVLKEGYAARVKDTKSYDAISKDILSRWTFPLVPDDNHPSGHVYEHLRGNKYIAKGDTVTLSRTCKIGNNTLIGSSTQVYDNAIITGSVIGRHCVIGNGTVIRGSYVFDGTVIGPNCVIEQSIIGAGVSIKEKSTVMKGCLLGDGVMVGPGAKIEAFERLSVKPGMEVQMDVEEDSEDEDEDKGDDDSEEEVEEDGLTEDDTELDSDIEEVEKIQDTLKAKLVLGRDSNALVWPRGPILDDDEEDAEGPDNFTNQRLVRLADNCSDLADSDSDNDSDASTDSNSDSDEIPIEAGGASLLLSQPQTEFKREVKLSLDRAFEEGHSVDNAAVELKTLRMASNVPLVHVRTGVVAAIVDRIPIVEGNPGEQRQAIGKMIGRWGELINRIGGIDGVETVTVLQAQCASSKRVALFGPILVALYQQDIVDEDDIRGWHELPVSQGVGALLSEAEELKRCWTVGSRMIEQFDEQESSEEDDDEDSE</sequence>
<comment type="similarity">
    <text evidence="2">Belongs to the eIF-2B gamma/epsilon subunits family.</text>
</comment>
<evidence type="ECO:0000256" key="3">
    <source>
        <dbReference type="ARBA" id="ARBA00022490"/>
    </source>
</evidence>
<dbReference type="AlphaFoldDB" id="A0A5C3R4B0"/>
<dbReference type="InterPro" id="IPR005835">
    <property type="entry name" value="NTP_transferase_dom"/>
</dbReference>
<evidence type="ECO:0000256" key="8">
    <source>
        <dbReference type="ARBA" id="ARBA00046432"/>
    </source>
</evidence>
<name>A0A5C3R4B0_9AGAR</name>
<evidence type="ECO:0000256" key="1">
    <source>
        <dbReference type="ARBA" id="ARBA00004514"/>
    </source>
</evidence>
<proteinExistence type="inferred from homology"/>
<dbReference type="CDD" id="cd04197">
    <property type="entry name" value="eIF-2B_epsilon_N"/>
    <property type="match status" value="1"/>
</dbReference>
<dbReference type="InterPro" id="IPR056764">
    <property type="entry name" value="LbH_EIF2B3/5"/>
</dbReference>
<evidence type="ECO:0000256" key="5">
    <source>
        <dbReference type="ARBA" id="ARBA00022917"/>
    </source>
</evidence>
<dbReference type="GO" id="GO:0016740">
    <property type="term" value="F:transferase activity"/>
    <property type="evidence" value="ECO:0007669"/>
    <property type="project" value="UniProtKB-KW"/>
</dbReference>
<dbReference type="OrthoDB" id="424572at2759"/>
<comment type="subcellular location">
    <subcellularLocation>
        <location evidence="1">Cytoplasm</location>
        <location evidence="1">Cytosol</location>
    </subcellularLocation>
</comment>
<dbReference type="EMBL" id="ML178814">
    <property type="protein sequence ID" value="TFL07659.1"/>
    <property type="molecule type" value="Genomic_DNA"/>
</dbReference>
<dbReference type="STRING" id="1884261.A0A5C3R4B0"/>
<protein>
    <recommendedName>
        <fullName evidence="6">Translation initiation factor eIF2B subunit epsilon</fullName>
    </recommendedName>
    <alternativeName>
        <fullName evidence="7">eIF2B GDP-GTP exchange factor subunit epsilon</fullName>
    </alternativeName>
</protein>
<dbReference type="GO" id="GO:0005085">
    <property type="term" value="F:guanyl-nucleotide exchange factor activity"/>
    <property type="evidence" value="ECO:0007669"/>
    <property type="project" value="InterPro"/>
</dbReference>
<organism evidence="11 12">
    <name type="scientific">Pterulicium gracile</name>
    <dbReference type="NCBI Taxonomy" id="1884261"/>
    <lineage>
        <taxon>Eukaryota</taxon>
        <taxon>Fungi</taxon>
        <taxon>Dikarya</taxon>
        <taxon>Basidiomycota</taxon>
        <taxon>Agaricomycotina</taxon>
        <taxon>Agaricomycetes</taxon>
        <taxon>Agaricomycetidae</taxon>
        <taxon>Agaricales</taxon>
        <taxon>Pleurotineae</taxon>
        <taxon>Pterulaceae</taxon>
        <taxon>Pterulicium</taxon>
    </lineage>
</organism>
<dbReference type="InterPro" id="IPR003307">
    <property type="entry name" value="W2_domain"/>
</dbReference>
<feature type="compositionally biased region" description="Acidic residues" evidence="9">
    <location>
        <begin position="440"/>
        <end position="478"/>
    </location>
</feature>
<feature type="region of interest" description="Disordered" evidence="9">
    <location>
        <begin position="502"/>
        <end position="560"/>
    </location>
</feature>
<dbReference type="InterPro" id="IPR035543">
    <property type="entry name" value="eIF-2B_epsilon_N"/>
</dbReference>
<evidence type="ECO:0000259" key="10">
    <source>
        <dbReference type="PROSITE" id="PS51363"/>
    </source>
</evidence>
<dbReference type="GO" id="GO:0005829">
    <property type="term" value="C:cytosol"/>
    <property type="evidence" value="ECO:0007669"/>
    <property type="project" value="UniProtKB-SubCell"/>
</dbReference>
<dbReference type="PANTHER" id="PTHR45887">
    <property type="entry name" value="TRANSLATION INITIATION FACTOR EIF-2B SUBUNIT EPSILON"/>
    <property type="match status" value="1"/>
</dbReference>
<dbReference type="SUPFAM" id="SSF53448">
    <property type="entry name" value="Nucleotide-diphospho-sugar transferases"/>
    <property type="match status" value="1"/>
</dbReference>
<evidence type="ECO:0000313" key="11">
    <source>
        <dbReference type="EMBL" id="TFL07659.1"/>
    </source>
</evidence>
<dbReference type="Gene3D" id="2.160.10.10">
    <property type="entry name" value="Hexapeptide repeat proteins"/>
    <property type="match status" value="1"/>
</dbReference>
<dbReference type="GO" id="GO:0005851">
    <property type="term" value="C:eukaryotic translation initiation factor 2B complex"/>
    <property type="evidence" value="ECO:0007669"/>
    <property type="project" value="TreeGrafter"/>
</dbReference>
<dbReference type="Pfam" id="PF25084">
    <property type="entry name" value="LbH_EIF2B"/>
    <property type="match status" value="1"/>
</dbReference>
<feature type="compositionally biased region" description="Acidic residues" evidence="9">
    <location>
        <begin position="538"/>
        <end position="560"/>
    </location>
</feature>
<dbReference type="PANTHER" id="PTHR45887:SF1">
    <property type="entry name" value="TRANSLATION INITIATION FACTOR EIF-2B SUBUNIT EPSILON"/>
    <property type="match status" value="1"/>
</dbReference>
<dbReference type="SUPFAM" id="SSF48371">
    <property type="entry name" value="ARM repeat"/>
    <property type="match status" value="1"/>
</dbReference>
<keyword evidence="5" id="KW-0648">Protein biosynthesis</keyword>
<evidence type="ECO:0000256" key="2">
    <source>
        <dbReference type="ARBA" id="ARBA00007878"/>
    </source>
</evidence>
<dbReference type="Pfam" id="PF00483">
    <property type="entry name" value="NTP_transferase"/>
    <property type="match status" value="1"/>
</dbReference>
<dbReference type="FunFam" id="3.90.550.10:FF:000066">
    <property type="entry name" value="Translation initiation factor eIF-2B subunit epsilon"/>
    <property type="match status" value="1"/>
</dbReference>
<reference evidence="11 12" key="1">
    <citation type="journal article" date="2019" name="Nat. Ecol. Evol.">
        <title>Megaphylogeny resolves global patterns of mushroom evolution.</title>
        <authorList>
            <person name="Varga T."/>
            <person name="Krizsan K."/>
            <person name="Foldi C."/>
            <person name="Dima B."/>
            <person name="Sanchez-Garcia M."/>
            <person name="Sanchez-Ramirez S."/>
            <person name="Szollosi G.J."/>
            <person name="Szarkandi J.G."/>
            <person name="Papp V."/>
            <person name="Albert L."/>
            <person name="Andreopoulos W."/>
            <person name="Angelini C."/>
            <person name="Antonin V."/>
            <person name="Barry K.W."/>
            <person name="Bougher N.L."/>
            <person name="Buchanan P."/>
            <person name="Buyck B."/>
            <person name="Bense V."/>
            <person name="Catcheside P."/>
            <person name="Chovatia M."/>
            <person name="Cooper J."/>
            <person name="Damon W."/>
            <person name="Desjardin D."/>
            <person name="Finy P."/>
            <person name="Geml J."/>
            <person name="Haridas S."/>
            <person name="Hughes K."/>
            <person name="Justo A."/>
            <person name="Karasinski D."/>
            <person name="Kautmanova I."/>
            <person name="Kiss B."/>
            <person name="Kocsube S."/>
            <person name="Kotiranta H."/>
            <person name="LaButti K.M."/>
            <person name="Lechner B.E."/>
            <person name="Liimatainen K."/>
            <person name="Lipzen A."/>
            <person name="Lukacs Z."/>
            <person name="Mihaltcheva S."/>
            <person name="Morgado L.N."/>
            <person name="Niskanen T."/>
            <person name="Noordeloos M.E."/>
            <person name="Ohm R.A."/>
            <person name="Ortiz-Santana B."/>
            <person name="Ovrebo C."/>
            <person name="Racz N."/>
            <person name="Riley R."/>
            <person name="Savchenko A."/>
            <person name="Shiryaev A."/>
            <person name="Soop K."/>
            <person name="Spirin V."/>
            <person name="Szebenyi C."/>
            <person name="Tomsovsky M."/>
            <person name="Tulloss R.E."/>
            <person name="Uehling J."/>
            <person name="Grigoriev I.V."/>
            <person name="Vagvolgyi C."/>
            <person name="Papp T."/>
            <person name="Martin F.M."/>
            <person name="Miettinen O."/>
            <person name="Hibbett D.S."/>
            <person name="Nagy L.G."/>
        </authorList>
    </citation>
    <scope>NUCLEOTIDE SEQUENCE [LARGE SCALE GENOMIC DNA]</scope>
    <source>
        <strain evidence="11 12">CBS 309.79</strain>
    </source>
</reference>
<dbReference type="InterPro" id="IPR016024">
    <property type="entry name" value="ARM-type_fold"/>
</dbReference>